<feature type="domain" description="RING-type" evidence="7">
    <location>
        <begin position="248"/>
        <end position="292"/>
    </location>
</feature>
<evidence type="ECO:0000256" key="6">
    <source>
        <dbReference type="SAM" id="Phobius"/>
    </source>
</evidence>
<dbReference type="InterPro" id="IPR001841">
    <property type="entry name" value="Znf_RING"/>
</dbReference>
<dbReference type="InterPro" id="IPR018957">
    <property type="entry name" value="Znf_C3HC4_RING-type"/>
</dbReference>
<evidence type="ECO:0000259" key="7">
    <source>
        <dbReference type="PROSITE" id="PS50089"/>
    </source>
</evidence>
<feature type="transmembrane region" description="Helical" evidence="6">
    <location>
        <begin position="112"/>
        <end position="132"/>
    </location>
</feature>
<keyword evidence="9" id="KW-1185">Reference proteome</keyword>
<dbReference type="Gramene" id="EFJ18552">
    <property type="protein sequence ID" value="EFJ18552"/>
    <property type="gene ID" value="SELMODRAFT_419992"/>
</dbReference>
<evidence type="ECO:0000256" key="2">
    <source>
        <dbReference type="ARBA" id="ARBA00022771"/>
    </source>
</evidence>
<gene>
    <name evidence="8" type="ORF">SELMODRAFT_419992</name>
</gene>
<keyword evidence="6" id="KW-0812">Transmembrane</keyword>
<sequence>MDRFVSAQEGLPLKWASSFRQTKCSEGGGNFLKLAGVTGSATALSKVLGLVRELVLAAVFGVGPVVDAFGNQWTNPHNNGIGLKISLSLGILMYTLAAFLIDAIAPGVSGRYGIASLSPALSSISIILAIFAQDDRGIKLCMLLMTALAIPLAKPIVRALVQCYTFGDSAAQAVSLLVKHSVRSFSSAPSTLLLLEFLQPSDRAYRGRPLPAAYKLVSGAFVLLRRPAMDARDGDGDGARSDGEGEVCPICSSAIADVRTDCGHWFCSQCLGKWVKRSCATARARSTCPLCRHAIKAFDFDGGRSDGGDGELEASRQRLRDYQQEISECKRNGSDPLDPEDPDDPDDDPDDHDDDPDDPDGDPAVPEEEDCCPCLLIISVLLLWLLLMGIGCLS</sequence>
<feature type="compositionally biased region" description="Acidic residues" evidence="5">
    <location>
        <begin position="337"/>
        <end position="367"/>
    </location>
</feature>
<dbReference type="PROSITE" id="PS00518">
    <property type="entry name" value="ZF_RING_1"/>
    <property type="match status" value="1"/>
</dbReference>
<feature type="transmembrane region" description="Helical" evidence="6">
    <location>
        <begin position="54"/>
        <end position="73"/>
    </location>
</feature>
<keyword evidence="3" id="KW-0862">Zinc</keyword>
<keyword evidence="6" id="KW-0472">Membrane</keyword>
<dbReference type="STRING" id="88036.D8SA77"/>
<dbReference type="InParanoid" id="D8SA77"/>
<dbReference type="PANTHER" id="PTHR43486">
    <property type="entry name" value="LIPID II FLIPPASE MURJ-RELATED"/>
    <property type="match status" value="1"/>
</dbReference>
<dbReference type="Pfam" id="PF00097">
    <property type="entry name" value="zf-C3HC4"/>
    <property type="match status" value="1"/>
</dbReference>
<keyword evidence="2 4" id="KW-0863">Zinc-finger</keyword>
<dbReference type="SMART" id="SM00184">
    <property type="entry name" value="RING"/>
    <property type="match status" value="1"/>
</dbReference>
<dbReference type="EMBL" id="GL377609">
    <property type="protein sequence ID" value="EFJ18552.1"/>
    <property type="molecule type" value="Genomic_DNA"/>
</dbReference>
<name>D8SA77_SELML</name>
<dbReference type="InterPro" id="IPR013083">
    <property type="entry name" value="Znf_RING/FYVE/PHD"/>
</dbReference>
<dbReference type="GO" id="GO:0008270">
    <property type="term" value="F:zinc ion binding"/>
    <property type="evidence" value="ECO:0007669"/>
    <property type="project" value="UniProtKB-KW"/>
</dbReference>
<protein>
    <recommendedName>
        <fullName evidence="7">RING-type domain-containing protein</fullName>
    </recommendedName>
</protein>
<dbReference type="Gene3D" id="3.30.40.10">
    <property type="entry name" value="Zinc/RING finger domain, C3HC4 (zinc finger)"/>
    <property type="match status" value="1"/>
</dbReference>
<dbReference type="SUPFAM" id="SSF57850">
    <property type="entry name" value="RING/U-box"/>
    <property type="match status" value="1"/>
</dbReference>
<evidence type="ECO:0000256" key="1">
    <source>
        <dbReference type="ARBA" id="ARBA00022723"/>
    </source>
</evidence>
<evidence type="ECO:0000313" key="9">
    <source>
        <dbReference type="Proteomes" id="UP000001514"/>
    </source>
</evidence>
<dbReference type="AlphaFoldDB" id="D8SA77"/>
<dbReference type="HOGENOM" id="CLU_700959_0_0_1"/>
<keyword evidence="1" id="KW-0479">Metal-binding</keyword>
<feature type="region of interest" description="Disordered" evidence="5">
    <location>
        <begin position="329"/>
        <end position="367"/>
    </location>
</feature>
<dbReference type="InterPro" id="IPR017907">
    <property type="entry name" value="Znf_RING_CS"/>
</dbReference>
<proteinExistence type="predicted"/>
<reference evidence="8 9" key="1">
    <citation type="journal article" date="2011" name="Science">
        <title>The Selaginella genome identifies genetic changes associated with the evolution of vascular plants.</title>
        <authorList>
            <person name="Banks J.A."/>
            <person name="Nishiyama T."/>
            <person name="Hasebe M."/>
            <person name="Bowman J.L."/>
            <person name="Gribskov M."/>
            <person name="dePamphilis C."/>
            <person name="Albert V.A."/>
            <person name="Aono N."/>
            <person name="Aoyama T."/>
            <person name="Ambrose B.A."/>
            <person name="Ashton N.W."/>
            <person name="Axtell M.J."/>
            <person name="Barker E."/>
            <person name="Barker M.S."/>
            <person name="Bennetzen J.L."/>
            <person name="Bonawitz N.D."/>
            <person name="Chapple C."/>
            <person name="Cheng C."/>
            <person name="Correa L.G."/>
            <person name="Dacre M."/>
            <person name="DeBarry J."/>
            <person name="Dreyer I."/>
            <person name="Elias M."/>
            <person name="Engstrom E.M."/>
            <person name="Estelle M."/>
            <person name="Feng L."/>
            <person name="Finet C."/>
            <person name="Floyd S.K."/>
            <person name="Frommer W.B."/>
            <person name="Fujita T."/>
            <person name="Gramzow L."/>
            <person name="Gutensohn M."/>
            <person name="Harholt J."/>
            <person name="Hattori M."/>
            <person name="Heyl A."/>
            <person name="Hirai T."/>
            <person name="Hiwatashi Y."/>
            <person name="Ishikawa M."/>
            <person name="Iwata M."/>
            <person name="Karol K.G."/>
            <person name="Koehler B."/>
            <person name="Kolukisaoglu U."/>
            <person name="Kubo M."/>
            <person name="Kurata T."/>
            <person name="Lalonde S."/>
            <person name="Li K."/>
            <person name="Li Y."/>
            <person name="Litt A."/>
            <person name="Lyons E."/>
            <person name="Manning G."/>
            <person name="Maruyama T."/>
            <person name="Michael T.P."/>
            <person name="Mikami K."/>
            <person name="Miyazaki S."/>
            <person name="Morinaga S."/>
            <person name="Murata T."/>
            <person name="Mueller-Roeber B."/>
            <person name="Nelson D.R."/>
            <person name="Obara M."/>
            <person name="Oguri Y."/>
            <person name="Olmstead R.G."/>
            <person name="Onodera N."/>
            <person name="Petersen B.L."/>
            <person name="Pils B."/>
            <person name="Prigge M."/>
            <person name="Rensing S.A."/>
            <person name="Riano-Pachon D.M."/>
            <person name="Roberts A.W."/>
            <person name="Sato Y."/>
            <person name="Scheller H.V."/>
            <person name="Schulz B."/>
            <person name="Schulz C."/>
            <person name="Shakirov E.V."/>
            <person name="Shibagaki N."/>
            <person name="Shinohara N."/>
            <person name="Shippen D.E."/>
            <person name="Soerensen I."/>
            <person name="Sotooka R."/>
            <person name="Sugimoto N."/>
            <person name="Sugita M."/>
            <person name="Sumikawa N."/>
            <person name="Tanurdzic M."/>
            <person name="Theissen G."/>
            <person name="Ulvskov P."/>
            <person name="Wakazuki S."/>
            <person name="Weng J.K."/>
            <person name="Willats W.W."/>
            <person name="Wipf D."/>
            <person name="Wolf P.G."/>
            <person name="Yang L."/>
            <person name="Zimmer A.D."/>
            <person name="Zhu Q."/>
            <person name="Mitros T."/>
            <person name="Hellsten U."/>
            <person name="Loque D."/>
            <person name="Otillar R."/>
            <person name="Salamov A."/>
            <person name="Schmutz J."/>
            <person name="Shapiro H."/>
            <person name="Lindquist E."/>
            <person name="Lucas S."/>
            <person name="Rokhsar D."/>
            <person name="Grigoriev I.V."/>
        </authorList>
    </citation>
    <scope>NUCLEOTIDE SEQUENCE [LARGE SCALE GENOMIC DNA]</scope>
</reference>
<feature type="transmembrane region" description="Helical" evidence="6">
    <location>
        <begin position="85"/>
        <end position="105"/>
    </location>
</feature>
<dbReference type="Proteomes" id="UP000001514">
    <property type="component" value="Unassembled WGS sequence"/>
</dbReference>
<keyword evidence="6" id="KW-1133">Transmembrane helix</keyword>
<evidence type="ECO:0000256" key="3">
    <source>
        <dbReference type="ARBA" id="ARBA00022833"/>
    </source>
</evidence>
<evidence type="ECO:0000256" key="4">
    <source>
        <dbReference type="PROSITE-ProRule" id="PRU00175"/>
    </source>
</evidence>
<dbReference type="PANTHER" id="PTHR43486:SF1">
    <property type="entry name" value="LIPID II FLIPPASE MURJ-RELATED"/>
    <property type="match status" value="1"/>
</dbReference>
<dbReference type="PROSITE" id="PS50089">
    <property type="entry name" value="ZF_RING_2"/>
    <property type="match status" value="1"/>
</dbReference>
<evidence type="ECO:0000256" key="5">
    <source>
        <dbReference type="SAM" id="MobiDB-lite"/>
    </source>
</evidence>
<evidence type="ECO:0000313" key="8">
    <source>
        <dbReference type="EMBL" id="EFJ18552.1"/>
    </source>
</evidence>
<organism evidence="9">
    <name type="scientific">Selaginella moellendorffii</name>
    <name type="common">Spikemoss</name>
    <dbReference type="NCBI Taxonomy" id="88036"/>
    <lineage>
        <taxon>Eukaryota</taxon>
        <taxon>Viridiplantae</taxon>
        <taxon>Streptophyta</taxon>
        <taxon>Embryophyta</taxon>
        <taxon>Tracheophyta</taxon>
        <taxon>Lycopodiopsida</taxon>
        <taxon>Selaginellales</taxon>
        <taxon>Selaginellaceae</taxon>
        <taxon>Selaginella</taxon>
    </lineage>
</organism>
<accession>D8SA77</accession>
<dbReference type="KEGG" id="smo:SELMODRAFT_419992"/>